<reference evidence="1 2" key="1">
    <citation type="journal article" date="2018" name="Sci. Rep.">
        <title>Genomic signatures of local adaptation to the degree of environmental predictability in rotifers.</title>
        <authorList>
            <person name="Franch-Gras L."/>
            <person name="Hahn C."/>
            <person name="Garcia-Roger E.M."/>
            <person name="Carmona M.J."/>
            <person name="Serra M."/>
            <person name="Gomez A."/>
        </authorList>
    </citation>
    <scope>NUCLEOTIDE SEQUENCE [LARGE SCALE GENOMIC DNA]</scope>
    <source>
        <strain evidence="1">HYR1</strain>
    </source>
</reference>
<organism evidence="1 2">
    <name type="scientific">Brachionus plicatilis</name>
    <name type="common">Marine rotifer</name>
    <name type="synonym">Brachionus muelleri</name>
    <dbReference type="NCBI Taxonomy" id="10195"/>
    <lineage>
        <taxon>Eukaryota</taxon>
        <taxon>Metazoa</taxon>
        <taxon>Spiralia</taxon>
        <taxon>Gnathifera</taxon>
        <taxon>Rotifera</taxon>
        <taxon>Eurotatoria</taxon>
        <taxon>Monogononta</taxon>
        <taxon>Pseudotrocha</taxon>
        <taxon>Ploima</taxon>
        <taxon>Brachionidae</taxon>
        <taxon>Brachionus</taxon>
    </lineage>
</organism>
<gene>
    <name evidence="1" type="ORF">BpHYR1_027479</name>
</gene>
<dbReference type="PANTHER" id="PTHR21477">
    <property type="entry name" value="ZGC:172139"/>
    <property type="match status" value="1"/>
</dbReference>
<evidence type="ECO:0000313" key="2">
    <source>
        <dbReference type="Proteomes" id="UP000276133"/>
    </source>
</evidence>
<comment type="caution">
    <text evidence="1">The sequence shown here is derived from an EMBL/GenBank/DDBJ whole genome shotgun (WGS) entry which is preliminary data.</text>
</comment>
<dbReference type="PANTHER" id="PTHR21477:SF13">
    <property type="entry name" value="KIAA0930"/>
    <property type="match status" value="1"/>
</dbReference>
<dbReference type="Pfam" id="PF09741">
    <property type="entry name" value="DUF2045"/>
    <property type="match status" value="1"/>
</dbReference>
<evidence type="ECO:0000313" key="1">
    <source>
        <dbReference type="EMBL" id="RNA28579.1"/>
    </source>
</evidence>
<accession>A0A3M7RYR3</accession>
<protein>
    <submittedName>
        <fullName evidence="1">Uncharacterized protein</fullName>
    </submittedName>
</protein>
<dbReference type="EMBL" id="REGN01002362">
    <property type="protein sequence ID" value="RNA28579.1"/>
    <property type="molecule type" value="Genomic_DNA"/>
</dbReference>
<dbReference type="OrthoDB" id="1906921at2759"/>
<dbReference type="InterPro" id="IPR019141">
    <property type="entry name" value="DUF2045"/>
</dbReference>
<dbReference type="AlphaFoldDB" id="A0A3M7RYR3"/>
<proteinExistence type="predicted"/>
<keyword evidence="2" id="KW-1185">Reference proteome</keyword>
<name>A0A3M7RYR3_BRAPC</name>
<dbReference type="Proteomes" id="UP000276133">
    <property type="component" value="Unassembled WGS sequence"/>
</dbReference>
<sequence>MSFLDDLNCATVLEAIKKEKERIKNELDSKSDDYIEVSPNEGAFWTDLFANFFLCSEKTNKNNIAHDDMLFFVSRIDSENSKIEVYRKDSKKLPCLTDFNYDWEETVYLNLILHEFEYTLTCAICIQTKAKELQILKRHSKRVYASPSKRDLQSKGEEELITYPNLYFMVDDFDEAFNEMVVKENEMVCVELSAKYDCCHKVLFLGSIKYDALKKVYDARASTGAKIVQKMTMGKINEKRVEFVKMKGPGGKGYAEMAVSQFKKKNDELKSQTFTSMDEKNFQEMFTKPLSMFGKALGQAYTIFKSPNNQSSANLNETDEETTHFDQNHISLNAYLTYVNLKINLIMQDMLETRQKTILFG</sequence>